<accession>A0ABR1VRZ2</accession>
<evidence type="ECO:0000313" key="1">
    <source>
        <dbReference type="EMBL" id="KAK8073982.1"/>
    </source>
</evidence>
<dbReference type="EMBL" id="JAQQWL010000005">
    <property type="protein sequence ID" value="KAK8073982.1"/>
    <property type="molecule type" value="Genomic_DNA"/>
</dbReference>
<evidence type="ECO:0000313" key="2">
    <source>
        <dbReference type="Proteomes" id="UP001480595"/>
    </source>
</evidence>
<comment type="caution">
    <text evidence="1">The sequence shown here is derived from an EMBL/GenBank/DDBJ whole genome shotgun (WGS) entry which is preliminary data.</text>
</comment>
<reference evidence="1 2" key="1">
    <citation type="submission" date="2023-01" db="EMBL/GenBank/DDBJ databases">
        <title>Analysis of 21 Apiospora genomes using comparative genomics revels a genus with tremendous synthesis potential of carbohydrate active enzymes and secondary metabolites.</title>
        <authorList>
            <person name="Sorensen T."/>
        </authorList>
    </citation>
    <scope>NUCLEOTIDE SEQUENCE [LARGE SCALE GENOMIC DNA]</scope>
    <source>
        <strain evidence="1 2">CBS 135458</strain>
    </source>
</reference>
<dbReference type="Proteomes" id="UP001480595">
    <property type="component" value="Unassembled WGS sequence"/>
</dbReference>
<protein>
    <submittedName>
        <fullName evidence="1">Uncharacterized protein</fullName>
    </submittedName>
</protein>
<keyword evidence="2" id="KW-1185">Reference proteome</keyword>
<proteinExistence type="predicted"/>
<sequence>MAYQLKLMRGWFTRKKADQKVVRESPEPQEQQQQQQLYPDMFIYVCGHIFETIYDNCYLRDMYESLVVHGLVPPPEKRIRLNHYCPNCLGNAYDEAWSPQGSKELKQKWGHMITHALNKKSDDKSTDRISASLMFHDLWTALNIKDMQPCYFNTNERVASDFFFAFRYWCKKVAHDWQTDHPERNARTRLLAVLLEQFGWLTADDVRGLMYLYLLQPEDIEHIMPGLVSDKDGEYATSVQRFRERTLAPDLAYPLDLVSEYNDILRSASTWSAELLGPPQRSDLHGDLLAELIEQDANYGPAQHARLERVIADIDNEAMRFKIKLFELFQYSELAKRIENEAQIHLLRRLVDELEERAMLLRPLEARLRQLWRLYVAFAKPHSHLWQ</sequence>
<dbReference type="RefSeq" id="XP_066718457.1">
    <property type="nucleotide sequence ID" value="XM_066856290.1"/>
</dbReference>
<name>A0ABR1VRZ2_9PEZI</name>
<gene>
    <name evidence="1" type="ORF">PG994_004881</name>
</gene>
<dbReference type="GeneID" id="92089353"/>
<organism evidence="1 2">
    <name type="scientific">Apiospora phragmitis</name>
    <dbReference type="NCBI Taxonomy" id="2905665"/>
    <lineage>
        <taxon>Eukaryota</taxon>
        <taxon>Fungi</taxon>
        <taxon>Dikarya</taxon>
        <taxon>Ascomycota</taxon>
        <taxon>Pezizomycotina</taxon>
        <taxon>Sordariomycetes</taxon>
        <taxon>Xylariomycetidae</taxon>
        <taxon>Amphisphaeriales</taxon>
        <taxon>Apiosporaceae</taxon>
        <taxon>Apiospora</taxon>
    </lineage>
</organism>